<keyword evidence="2" id="KW-1185">Reference proteome</keyword>
<dbReference type="InterPro" id="IPR009593">
    <property type="entry name" value="DUF1203"/>
</dbReference>
<name>A0A2K9F3D1_9RHOB</name>
<proteinExistence type="predicted"/>
<dbReference type="PIRSF" id="PIRSF034110">
    <property type="entry name" value="DUF1203"/>
    <property type="match status" value="1"/>
</dbReference>
<dbReference type="Pfam" id="PF06718">
    <property type="entry name" value="DUF1203"/>
    <property type="match status" value="1"/>
</dbReference>
<dbReference type="Proteomes" id="UP000233742">
    <property type="component" value="Chromosome"/>
</dbReference>
<evidence type="ECO:0000313" key="1">
    <source>
        <dbReference type="EMBL" id="AUH34882.1"/>
    </source>
</evidence>
<protein>
    <submittedName>
        <fullName evidence="1">DUF1203 domain-containing protein</fullName>
    </submittedName>
</protein>
<gene>
    <name evidence="1" type="ORF">CUV01_17185</name>
</gene>
<evidence type="ECO:0000313" key="2">
    <source>
        <dbReference type="Proteomes" id="UP000233742"/>
    </source>
</evidence>
<dbReference type="EMBL" id="CP025408">
    <property type="protein sequence ID" value="AUH34882.1"/>
    <property type="molecule type" value="Genomic_DNA"/>
</dbReference>
<dbReference type="KEGG" id="paro:CUV01_17185"/>
<sequence length="113" mass="12330">MPPERCPASDGHDTPCRHCLNQVPKGAPYIIVAHRPFSGLNPYAETGSIFLCVEDCAAGGPDFPTRMLTSPSYIVRGHSSDERIVRDRSSVIGTPYIPARCARLFTDPQIGFV</sequence>
<reference evidence="1 2" key="1">
    <citation type="submission" date="2017-12" db="EMBL/GenBank/DDBJ databases">
        <authorList>
            <person name="Hurst M.R.H."/>
        </authorList>
    </citation>
    <scope>NUCLEOTIDE SEQUENCE [LARGE SCALE GENOMIC DNA]</scope>
    <source>
        <strain evidence="1 2">BM15</strain>
    </source>
</reference>
<dbReference type="AlphaFoldDB" id="A0A2K9F3D1"/>
<accession>A0A2K9F3D1</accession>
<organism evidence="1 2">
    <name type="scientific">Paracoccus tegillarcae</name>
    <dbReference type="NCBI Taxonomy" id="1529068"/>
    <lineage>
        <taxon>Bacteria</taxon>
        <taxon>Pseudomonadati</taxon>
        <taxon>Pseudomonadota</taxon>
        <taxon>Alphaproteobacteria</taxon>
        <taxon>Rhodobacterales</taxon>
        <taxon>Paracoccaceae</taxon>
        <taxon>Paracoccus</taxon>
    </lineage>
</organism>